<dbReference type="GeneID" id="111085518"/>
<dbReference type="Pfam" id="PF08205">
    <property type="entry name" value="C2-set_2"/>
    <property type="match status" value="1"/>
</dbReference>
<dbReference type="InterPro" id="IPR013162">
    <property type="entry name" value="CD80_C2-set"/>
</dbReference>
<organism evidence="5 6">
    <name type="scientific">Limulus polyphemus</name>
    <name type="common">Atlantic horseshoe crab</name>
    <dbReference type="NCBI Taxonomy" id="6850"/>
    <lineage>
        <taxon>Eukaryota</taxon>
        <taxon>Metazoa</taxon>
        <taxon>Ecdysozoa</taxon>
        <taxon>Arthropoda</taxon>
        <taxon>Chelicerata</taxon>
        <taxon>Merostomata</taxon>
        <taxon>Xiphosura</taxon>
        <taxon>Limulidae</taxon>
        <taxon>Limulus</taxon>
    </lineage>
</organism>
<proteinExistence type="predicted"/>
<keyword evidence="2" id="KW-0812">Transmembrane</keyword>
<accession>A0ABM1S966</accession>
<keyword evidence="2" id="KW-1133">Transmembrane helix</keyword>
<keyword evidence="2" id="KW-0472">Membrane</keyword>
<sequence length="447" mass="50429">MLHCVLWVLFFHAVSSLKLMELNVPAGVARGASLWLYCGYDLEGDELYSVKWYKDHVEFYRYLPSDHPPGQKYDLQGVHVDLERSNQTHVFLTNTDLNTEGLYECEVSTEAPSYRTVQVDKTLKMYALPQEPPDIEGNQPVYQIGEDVNVTCFSKPSKPVSNLTWYINGKEAKPSYITPYPVQEYFNGLKTTALGLTFIVTYNHFSYGVMGLRCTASVTQEYSTHSKELIIGESIKTDNFQSSNVVVQDIAPRITGDKEKYVVGNIVDLNCSSSRFTKSLRLSWSINGKEANISYLVKYPNALQEDDSVFSQLGLRFLLTQKHLHGDGLKLKCTGTVAKVIDTSSKEIFIGGYQQTSGLHDVGNLEAEDMVEHCRHGNLISGLTLLQSNTKRRDPNPSIFRRIAMGLGKIFASLKSKSYRCRFVSKTLSTSVYGLLLFYIVIYLYHS</sequence>
<dbReference type="RefSeq" id="XP_022240171.1">
    <property type="nucleotide sequence ID" value="XM_022384463.1"/>
</dbReference>
<dbReference type="InterPro" id="IPR013783">
    <property type="entry name" value="Ig-like_fold"/>
</dbReference>
<name>A0ABM1S966_LIMPO</name>
<protein>
    <submittedName>
        <fullName evidence="6">Uncharacterized protein LOC111085518 isoform X1</fullName>
    </submittedName>
</protein>
<feature type="signal peptide" evidence="3">
    <location>
        <begin position="1"/>
        <end position="16"/>
    </location>
</feature>
<feature type="domain" description="Ig-like" evidence="4">
    <location>
        <begin position="252"/>
        <end position="349"/>
    </location>
</feature>
<gene>
    <name evidence="6" type="primary">LOC111085518</name>
</gene>
<keyword evidence="5" id="KW-1185">Reference proteome</keyword>
<dbReference type="InterPro" id="IPR007110">
    <property type="entry name" value="Ig-like_dom"/>
</dbReference>
<dbReference type="PANTHER" id="PTHR21261:SF15">
    <property type="entry name" value="BEATEN PATH IIIA, ISOFORM D-RELATED"/>
    <property type="match status" value="1"/>
</dbReference>
<feature type="chain" id="PRO_5045311142" evidence="3">
    <location>
        <begin position="17"/>
        <end position="447"/>
    </location>
</feature>
<evidence type="ECO:0000256" key="3">
    <source>
        <dbReference type="SAM" id="SignalP"/>
    </source>
</evidence>
<keyword evidence="3" id="KW-0732">Signal</keyword>
<evidence type="ECO:0000313" key="6">
    <source>
        <dbReference type="RefSeq" id="XP_022240171.1"/>
    </source>
</evidence>
<keyword evidence="1" id="KW-1015">Disulfide bond</keyword>
<reference evidence="6" key="1">
    <citation type="submission" date="2025-08" db="UniProtKB">
        <authorList>
            <consortium name="RefSeq"/>
        </authorList>
    </citation>
    <scope>IDENTIFICATION</scope>
    <source>
        <tissue evidence="6">Muscle</tissue>
    </source>
</reference>
<feature type="transmembrane region" description="Helical" evidence="2">
    <location>
        <begin position="423"/>
        <end position="445"/>
    </location>
</feature>
<evidence type="ECO:0000256" key="2">
    <source>
        <dbReference type="SAM" id="Phobius"/>
    </source>
</evidence>
<dbReference type="PANTHER" id="PTHR21261">
    <property type="entry name" value="BEAT PROTEIN"/>
    <property type="match status" value="1"/>
</dbReference>
<dbReference type="InterPro" id="IPR036179">
    <property type="entry name" value="Ig-like_dom_sf"/>
</dbReference>
<dbReference type="SUPFAM" id="SSF48726">
    <property type="entry name" value="Immunoglobulin"/>
    <property type="match status" value="2"/>
</dbReference>
<feature type="domain" description="Ig-like" evidence="4">
    <location>
        <begin position="28"/>
        <end position="118"/>
    </location>
</feature>
<dbReference type="Gene3D" id="2.60.40.10">
    <property type="entry name" value="Immunoglobulins"/>
    <property type="match status" value="2"/>
</dbReference>
<dbReference type="Proteomes" id="UP000694941">
    <property type="component" value="Unplaced"/>
</dbReference>
<evidence type="ECO:0000313" key="5">
    <source>
        <dbReference type="Proteomes" id="UP000694941"/>
    </source>
</evidence>
<evidence type="ECO:0000256" key="1">
    <source>
        <dbReference type="ARBA" id="ARBA00023157"/>
    </source>
</evidence>
<dbReference type="PROSITE" id="PS50835">
    <property type="entry name" value="IG_LIKE"/>
    <property type="match status" value="2"/>
</dbReference>
<evidence type="ECO:0000259" key="4">
    <source>
        <dbReference type="PROSITE" id="PS50835"/>
    </source>
</evidence>